<proteinExistence type="predicted"/>
<dbReference type="VEuPathDB" id="FungiDB:SCHCODRAFT_02677385"/>
<name>D8PNC5_SCHCM</name>
<evidence type="ECO:0000313" key="1">
    <source>
        <dbReference type="EMBL" id="EFJ02876.1"/>
    </source>
</evidence>
<protein>
    <submittedName>
        <fullName evidence="1">Uncharacterized protein</fullName>
    </submittedName>
</protein>
<reference evidence="1 2" key="1">
    <citation type="journal article" date="2010" name="Nat. Biotechnol.">
        <title>Genome sequence of the model mushroom Schizophyllum commune.</title>
        <authorList>
            <person name="Ohm R.A."/>
            <person name="de Jong J.F."/>
            <person name="Lugones L.G."/>
            <person name="Aerts A."/>
            <person name="Kothe E."/>
            <person name="Stajich J.E."/>
            <person name="de Vries R.P."/>
            <person name="Record E."/>
            <person name="Levasseur A."/>
            <person name="Baker S.E."/>
            <person name="Bartholomew K.A."/>
            <person name="Coutinho P.M."/>
            <person name="Erdmann S."/>
            <person name="Fowler T.J."/>
            <person name="Gathman A.C."/>
            <person name="Lombard V."/>
            <person name="Henrissat B."/>
            <person name="Knabe N."/>
            <person name="Kuees U."/>
            <person name="Lilly W.W."/>
            <person name="Lindquist E."/>
            <person name="Lucas S."/>
            <person name="Magnuson J.K."/>
            <person name="Piumi F."/>
            <person name="Raudaskoski M."/>
            <person name="Salamov A."/>
            <person name="Schmutz J."/>
            <person name="Schwarze F.W.M.R."/>
            <person name="vanKuyk P.A."/>
            <person name="Horton J.S."/>
            <person name="Grigoriev I.V."/>
            <person name="Woesten H.A.B."/>
        </authorList>
    </citation>
    <scope>NUCLEOTIDE SEQUENCE [LARGE SCALE GENOMIC DNA]</scope>
    <source>
        <strain evidence="2">H4-8 / FGSC 9210</strain>
    </source>
</reference>
<dbReference type="RefSeq" id="XP_003037778.1">
    <property type="nucleotide sequence ID" value="XM_003037732.1"/>
</dbReference>
<accession>D8PNC5</accession>
<evidence type="ECO:0000313" key="2">
    <source>
        <dbReference type="Proteomes" id="UP000007431"/>
    </source>
</evidence>
<dbReference type="GeneID" id="9585712"/>
<dbReference type="InParanoid" id="D8PNC5"/>
<dbReference type="Proteomes" id="UP000007431">
    <property type="component" value="Unassembled WGS sequence"/>
</dbReference>
<gene>
    <name evidence="1" type="ORF">SCHCODRAFT_230351</name>
</gene>
<dbReference type="EMBL" id="GL377302">
    <property type="protein sequence ID" value="EFJ02876.1"/>
    <property type="molecule type" value="Genomic_DNA"/>
</dbReference>
<keyword evidence="2" id="KW-1185">Reference proteome</keyword>
<dbReference type="OrthoDB" id="10292241at2759"/>
<organism evidence="2">
    <name type="scientific">Schizophyllum commune (strain H4-8 / FGSC 9210)</name>
    <name type="common">Split gill fungus</name>
    <dbReference type="NCBI Taxonomy" id="578458"/>
    <lineage>
        <taxon>Eukaryota</taxon>
        <taxon>Fungi</taxon>
        <taxon>Dikarya</taxon>
        <taxon>Basidiomycota</taxon>
        <taxon>Agaricomycotina</taxon>
        <taxon>Agaricomycetes</taxon>
        <taxon>Agaricomycetidae</taxon>
        <taxon>Agaricales</taxon>
        <taxon>Schizophyllaceae</taxon>
        <taxon>Schizophyllum</taxon>
    </lineage>
</organism>
<dbReference type="KEGG" id="scm:SCHCO_02677385"/>
<dbReference type="HOGENOM" id="CLU_1161714_0_0_1"/>
<dbReference type="AlphaFoldDB" id="D8PNC5"/>
<sequence>MPSDFATILNPPLTDLEAVNILLRLKHMPLAPPQSQLDAPGQLRAMQMARAQPPPPVHVPRRNAICVPRINTHKDLEIFAQPDPPCATQPIPSGVDLRALTRHYRLGPDAQELIYVRPPQEPPCQCIIETGGPCGLILADHEHLHAPRFGRGCPWEGCTFVLANDCMDTPQFFMDLHLKAMHFYDEPLCPLCYCSLLAAPPERRMLSLLEHYQSGWCTGLAKHAITHGLPVPKPRMPQA</sequence>